<feature type="domain" description="NAD-dependent epimerase/dehydratase" evidence="1">
    <location>
        <begin position="6"/>
        <end position="231"/>
    </location>
</feature>
<accession>A0ABY3GM08</accession>
<evidence type="ECO:0000259" key="1">
    <source>
        <dbReference type="Pfam" id="PF01370"/>
    </source>
</evidence>
<organism evidence="2 3">
    <name type="scientific">Pseudomonas saxonica</name>
    <dbReference type="NCBI Taxonomy" id="2600598"/>
    <lineage>
        <taxon>Bacteria</taxon>
        <taxon>Pseudomonadati</taxon>
        <taxon>Pseudomonadota</taxon>
        <taxon>Gammaproteobacteria</taxon>
        <taxon>Pseudomonadales</taxon>
        <taxon>Pseudomonadaceae</taxon>
        <taxon>Pseudomonas</taxon>
    </lineage>
</organism>
<dbReference type="InterPro" id="IPR036291">
    <property type="entry name" value="NAD(P)-bd_dom_sf"/>
</dbReference>
<dbReference type="InterPro" id="IPR050177">
    <property type="entry name" value="Lipid_A_modif_metabolic_enz"/>
</dbReference>
<evidence type="ECO:0000313" key="3">
    <source>
        <dbReference type="Proteomes" id="UP000318428"/>
    </source>
</evidence>
<dbReference type="RefSeq" id="WP_146383732.1">
    <property type="nucleotide sequence ID" value="NZ_VFIO01000001.1"/>
</dbReference>
<dbReference type="InterPro" id="IPR001509">
    <property type="entry name" value="Epimerase_deHydtase"/>
</dbReference>
<reference evidence="2 3" key="1">
    <citation type="submission" date="2019-06" db="EMBL/GenBank/DDBJ databases">
        <title>Pseudomonas bimorpha sp. nov. isolated from bovine raw milk and skim milk concentrate.</title>
        <authorList>
            <person name="Hofmann K."/>
            <person name="Huptas C."/>
            <person name="Doll E."/>
            <person name="Scherer S."/>
            <person name="Wenning M."/>
        </authorList>
    </citation>
    <scope>NUCLEOTIDE SEQUENCE [LARGE SCALE GENOMIC DNA]</scope>
    <source>
        <strain evidence="2 3">DSM 108989</strain>
    </source>
</reference>
<protein>
    <submittedName>
        <fullName evidence="2">NAD-dependent epimerase/dehydratase family protein</fullName>
    </submittedName>
</protein>
<keyword evidence="3" id="KW-1185">Reference proteome</keyword>
<gene>
    <name evidence="2" type="ORF">FJD38_01485</name>
</gene>
<dbReference type="Proteomes" id="UP000318428">
    <property type="component" value="Unassembled WGS sequence"/>
</dbReference>
<name>A0ABY3GM08_9PSED</name>
<evidence type="ECO:0000313" key="2">
    <source>
        <dbReference type="EMBL" id="TWR92317.1"/>
    </source>
</evidence>
<comment type="caution">
    <text evidence="2">The sequence shown here is derived from an EMBL/GenBank/DDBJ whole genome shotgun (WGS) entry which is preliminary data.</text>
</comment>
<sequence length="321" mass="35381">MTNKLLITGSTGFVGKQLLVKLIEDQNYNINLLNRSVKTQISSCVSEFTVKDYSSLKHTHECLSDVDTVIHLASRVHVMAETESDPLLAFRKVNVDMTLHIARMAVSAGVRRFIFISSVKVNGEQTKPGRYFSAESIPAPIDAYGISKYEAEIGLKKIASETGLELVIIRPVLVYGPGVKANFDTMMRWLTKGIPLPFGAINNKRSFVAVENLVDLMITCIQHPAADGEVFLVSDGEDMSTSEVLKKLALSLNVKSRLIKVPCVFLNILAGLIGKKKLSQRVCGSLQVDIAKTCAVLNWKPIISTDLAFQKTADHFLSERK</sequence>
<dbReference type="PANTHER" id="PTHR43245">
    <property type="entry name" value="BIFUNCTIONAL POLYMYXIN RESISTANCE PROTEIN ARNA"/>
    <property type="match status" value="1"/>
</dbReference>
<dbReference type="Pfam" id="PF01370">
    <property type="entry name" value="Epimerase"/>
    <property type="match status" value="1"/>
</dbReference>
<proteinExistence type="predicted"/>
<dbReference type="Gene3D" id="3.40.50.720">
    <property type="entry name" value="NAD(P)-binding Rossmann-like Domain"/>
    <property type="match status" value="1"/>
</dbReference>
<dbReference type="EMBL" id="VFIO01000001">
    <property type="protein sequence ID" value="TWR92317.1"/>
    <property type="molecule type" value="Genomic_DNA"/>
</dbReference>
<dbReference type="PANTHER" id="PTHR43245:SF58">
    <property type="entry name" value="BLL5923 PROTEIN"/>
    <property type="match status" value="1"/>
</dbReference>
<dbReference type="SUPFAM" id="SSF51735">
    <property type="entry name" value="NAD(P)-binding Rossmann-fold domains"/>
    <property type="match status" value="1"/>
</dbReference>